<sequence>MSLLLLLVGVGVAAFVGFNIGGSSTGVAFGPAVGSRIVGKVGAAALFTGFALLGGWTVGRNVIDTMSDGIVPASQFTLEASIAVLFFAGFALLVSNLYGVPASTSMTAVGAIVGLGVASGTLDEALMFTIVSAWVVAPLMAFWVGLLVGRYAYPHLDARFSFSRVEDGLFRIDRSGRIPRPALGEDANPRDAIGAVLVLVIACYMGFSAGASNVANAVAPLVGNGSITASQGVLLAVGALGLGGFTIARRTLDTVSDGITDLPILAALVVSIVGATVITVLSQLGIPASLAVSTTSCIIGLGYGRASRAVTLAEAAEGALQGDPGPDLSVGALAPDAGEVGVEPGPTVGTLADDEVPDRSAAADGGPTPEVPPIGEEDPETLTSEQLFDAAATSRIVMLWILSPTLSAVGSYLLFAFVFRLGG</sequence>
<evidence type="ECO:0000256" key="2">
    <source>
        <dbReference type="ARBA" id="ARBA00004141"/>
    </source>
</evidence>
<feature type="transmembrane region" description="Helical" evidence="9">
    <location>
        <begin position="80"/>
        <end position="98"/>
    </location>
</feature>
<proteinExistence type="inferred from homology"/>
<keyword evidence="4 9" id="KW-0813">Transport</keyword>
<evidence type="ECO:0000313" key="11">
    <source>
        <dbReference type="EMBL" id="MFD1515605.1"/>
    </source>
</evidence>
<dbReference type="GO" id="GO:0006817">
    <property type="term" value="P:phosphate ion transport"/>
    <property type="evidence" value="ECO:0007669"/>
    <property type="project" value="UniProtKB-KW"/>
</dbReference>
<dbReference type="EMBL" id="JBHUDC010000008">
    <property type="protein sequence ID" value="MFD1515605.1"/>
    <property type="molecule type" value="Genomic_DNA"/>
</dbReference>
<dbReference type="PANTHER" id="PTHR11101">
    <property type="entry name" value="PHOSPHATE TRANSPORTER"/>
    <property type="match status" value="1"/>
</dbReference>
<dbReference type="RefSeq" id="WP_250875514.1">
    <property type="nucleotide sequence ID" value="NZ_JALXFV010000008.1"/>
</dbReference>
<dbReference type="GO" id="GO:0016020">
    <property type="term" value="C:membrane"/>
    <property type="evidence" value="ECO:0007669"/>
    <property type="project" value="UniProtKB-SubCell"/>
</dbReference>
<name>A0ABD6B1V9_9EURY</name>
<keyword evidence="6 9" id="KW-0812">Transmembrane</keyword>
<evidence type="ECO:0000256" key="5">
    <source>
        <dbReference type="ARBA" id="ARBA00022592"/>
    </source>
</evidence>
<feature type="transmembrane region" description="Helical" evidence="9">
    <location>
        <begin position="227"/>
        <end position="247"/>
    </location>
</feature>
<dbReference type="AlphaFoldDB" id="A0ABD6B1V9"/>
<feature type="region of interest" description="Disordered" evidence="10">
    <location>
        <begin position="344"/>
        <end position="380"/>
    </location>
</feature>
<evidence type="ECO:0000256" key="7">
    <source>
        <dbReference type="ARBA" id="ARBA00022989"/>
    </source>
</evidence>
<feature type="transmembrane region" description="Helical" evidence="9">
    <location>
        <begin position="259"/>
        <end position="278"/>
    </location>
</feature>
<keyword evidence="7 9" id="KW-1133">Transmembrane helix</keyword>
<keyword evidence="12" id="KW-1185">Reference proteome</keyword>
<feature type="transmembrane region" description="Helical" evidence="9">
    <location>
        <begin position="38"/>
        <end position="59"/>
    </location>
</feature>
<evidence type="ECO:0000256" key="10">
    <source>
        <dbReference type="SAM" id="MobiDB-lite"/>
    </source>
</evidence>
<evidence type="ECO:0000256" key="6">
    <source>
        <dbReference type="ARBA" id="ARBA00022692"/>
    </source>
</evidence>
<comment type="similarity">
    <text evidence="3 9">Belongs to the inorganic phosphate transporter (PiT) (TC 2.A.20) family.</text>
</comment>
<feature type="transmembrane region" description="Helical" evidence="9">
    <location>
        <begin position="192"/>
        <end position="215"/>
    </location>
</feature>
<accession>A0ABD6B1V9</accession>
<protein>
    <recommendedName>
        <fullName evidence="9">Phosphate transporter</fullName>
    </recommendedName>
</protein>
<evidence type="ECO:0000256" key="1">
    <source>
        <dbReference type="ARBA" id="ARBA00001981"/>
    </source>
</evidence>
<organism evidence="11 12">
    <name type="scientific">Halomarina rubra</name>
    <dbReference type="NCBI Taxonomy" id="2071873"/>
    <lineage>
        <taxon>Archaea</taxon>
        <taxon>Methanobacteriati</taxon>
        <taxon>Methanobacteriota</taxon>
        <taxon>Stenosarchaea group</taxon>
        <taxon>Halobacteria</taxon>
        <taxon>Halobacteriales</taxon>
        <taxon>Natronomonadaceae</taxon>
        <taxon>Halomarina</taxon>
    </lineage>
</organism>
<dbReference type="Pfam" id="PF01384">
    <property type="entry name" value="PHO4"/>
    <property type="match status" value="1"/>
</dbReference>
<reference evidence="11 12" key="1">
    <citation type="journal article" date="2019" name="Int. J. Syst. Evol. Microbiol.">
        <title>The Global Catalogue of Microorganisms (GCM) 10K type strain sequencing project: providing services to taxonomists for standard genome sequencing and annotation.</title>
        <authorList>
            <consortium name="The Broad Institute Genomics Platform"/>
            <consortium name="The Broad Institute Genome Sequencing Center for Infectious Disease"/>
            <person name="Wu L."/>
            <person name="Ma J."/>
        </authorList>
    </citation>
    <scope>NUCLEOTIDE SEQUENCE [LARGE SCALE GENOMIC DNA]</scope>
    <source>
        <strain evidence="11 12">CGMCC 1.12563</strain>
    </source>
</reference>
<evidence type="ECO:0000256" key="8">
    <source>
        <dbReference type="ARBA" id="ARBA00023136"/>
    </source>
</evidence>
<comment type="caution">
    <text evidence="11">The sequence shown here is derived from an EMBL/GenBank/DDBJ whole genome shotgun (WGS) entry which is preliminary data.</text>
</comment>
<evidence type="ECO:0000256" key="4">
    <source>
        <dbReference type="ARBA" id="ARBA00022448"/>
    </source>
</evidence>
<feature type="transmembrane region" description="Helical" evidence="9">
    <location>
        <begin position="396"/>
        <end position="419"/>
    </location>
</feature>
<evidence type="ECO:0000256" key="3">
    <source>
        <dbReference type="ARBA" id="ARBA00009916"/>
    </source>
</evidence>
<keyword evidence="8 9" id="KW-0472">Membrane</keyword>
<dbReference type="InterPro" id="IPR001204">
    <property type="entry name" value="Phos_transporter"/>
</dbReference>
<dbReference type="PANTHER" id="PTHR11101:SF80">
    <property type="entry name" value="PHOSPHATE TRANSPORTER"/>
    <property type="match status" value="1"/>
</dbReference>
<feature type="transmembrane region" description="Helical" evidence="9">
    <location>
        <begin position="125"/>
        <end position="149"/>
    </location>
</feature>
<evidence type="ECO:0000313" key="12">
    <source>
        <dbReference type="Proteomes" id="UP001597187"/>
    </source>
</evidence>
<evidence type="ECO:0000256" key="9">
    <source>
        <dbReference type="RuleBase" id="RU363058"/>
    </source>
</evidence>
<gene>
    <name evidence="11" type="ORF">ACFSBT_20190</name>
</gene>
<dbReference type="Proteomes" id="UP001597187">
    <property type="component" value="Unassembled WGS sequence"/>
</dbReference>
<comment type="function">
    <text evidence="1">Potential transporter for phosphate.</text>
</comment>
<keyword evidence="5 9" id="KW-0592">Phosphate transport</keyword>
<comment type="subcellular location">
    <subcellularLocation>
        <location evidence="2 9">Membrane</location>
        <topology evidence="2 9">Multi-pass membrane protein</topology>
    </subcellularLocation>
</comment>